<comment type="caution">
    <text evidence="2">The sequence shown here is derived from an EMBL/GenBank/DDBJ whole genome shotgun (WGS) entry which is preliminary data.</text>
</comment>
<organism evidence="2 3">
    <name type="scientific">Cryptolaemus montrouzieri</name>
    <dbReference type="NCBI Taxonomy" id="559131"/>
    <lineage>
        <taxon>Eukaryota</taxon>
        <taxon>Metazoa</taxon>
        <taxon>Ecdysozoa</taxon>
        <taxon>Arthropoda</taxon>
        <taxon>Hexapoda</taxon>
        <taxon>Insecta</taxon>
        <taxon>Pterygota</taxon>
        <taxon>Neoptera</taxon>
        <taxon>Endopterygota</taxon>
        <taxon>Coleoptera</taxon>
        <taxon>Polyphaga</taxon>
        <taxon>Cucujiformia</taxon>
        <taxon>Coccinelloidea</taxon>
        <taxon>Coccinellidae</taxon>
        <taxon>Scymninae</taxon>
        <taxon>Scymnini</taxon>
        <taxon>Cryptolaemus</taxon>
    </lineage>
</organism>
<proteinExistence type="predicted"/>
<evidence type="ECO:0000313" key="2">
    <source>
        <dbReference type="EMBL" id="KAL3288952.1"/>
    </source>
</evidence>
<sequence length="100" mass="11963">MWCMRWHICGPNREILETRIGEYKKDCRDEKEKSEAEILLTENNDSERMFLEAVKIGEFHNSINVQTDSRSISTFYSNILNQIKERKDERSRLDQHNNVT</sequence>
<name>A0ABD2PDB1_9CUCU</name>
<gene>
    <name evidence="2" type="ORF">HHI36_003396</name>
</gene>
<keyword evidence="1" id="KW-0175">Coiled coil</keyword>
<reference evidence="2 3" key="1">
    <citation type="journal article" date="2021" name="BMC Biol.">
        <title>Horizontally acquired antibacterial genes associated with adaptive radiation of ladybird beetles.</title>
        <authorList>
            <person name="Li H.S."/>
            <person name="Tang X.F."/>
            <person name="Huang Y.H."/>
            <person name="Xu Z.Y."/>
            <person name="Chen M.L."/>
            <person name="Du X.Y."/>
            <person name="Qiu B.Y."/>
            <person name="Chen P.T."/>
            <person name="Zhang W."/>
            <person name="Slipinski A."/>
            <person name="Escalona H.E."/>
            <person name="Waterhouse R.M."/>
            <person name="Zwick A."/>
            <person name="Pang H."/>
        </authorList>
    </citation>
    <scope>NUCLEOTIDE SEQUENCE [LARGE SCALE GENOMIC DNA]</scope>
    <source>
        <strain evidence="2">SYSU2018</strain>
    </source>
</reference>
<evidence type="ECO:0000313" key="3">
    <source>
        <dbReference type="Proteomes" id="UP001516400"/>
    </source>
</evidence>
<dbReference type="Proteomes" id="UP001516400">
    <property type="component" value="Unassembled WGS sequence"/>
</dbReference>
<dbReference type="AlphaFoldDB" id="A0ABD2PDB1"/>
<keyword evidence="3" id="KW-1185">Reference proteome</keyword>
<accession>A0ABD2PDB1</accession>
<feature type="coiled-coil region" evidence="1">
    <location>
        <begin position="13"/>
        <end position="44"/>
    </location>
</feature>
<evidence type="ECO:0000256" key="1">
    <source>
        <dbReference type="SAM" id="Coils"/>
    </source>
</evidence>
<protein>
    <submittedName>
        <fullName evidence="2">Uncharacterized protein</fullName>
    </submittedName>
</protein>
<dbReference type="EMBL" id="JABFTP020000185">
    <property type="protein sequence ID" value="KAL3288952.1"/>
    <property type="molecule type" value="Genomic_DNA"/>
</dbReference>